<evidence type="ECO:0000259" key="9">
    <source>
        <dbReference type="Pfam" id="PF02469"/>
    </source>
</evidence>
<keyword evidence="6" id="KW-0472">Membrane</keyword>
<dbReference type="PANTHER" id="PTHR32077:SF86">
    <property type="entry name" value="FAS1 DOMAIN-CONTAINING PROTEIN SELMODRAFT_448915"/>
    <property type="match status" value="1"/>
</dbReference>
<dbReference type="InterPro" id="IPR000782">
    <property type="entry name" value="FAS1_domain"/>
</dbReference>
<dbReference type="Proteomes" id="UP001408789">
    <property type="component" value="Unassembled WGS sequence"/>
</dbReference>
<evidence type="ECO:0000256" key="1">
    <source>
        <dbReference type="ARBA" id="ARBA00004609"/>
    </source>
</evidence>
<comment type="function">
    <text evidence="7">May be a cell surface adhesion protein.</text>
</comment>
<comment type="caution">
    <text evidence="10">The sequence shown here is derived from an EMBL/GenBank/DDBJ whole genome shotgun (WGS) entry which is preliminary data.</text>
</comment>
<dbReference type="PANTHER" id="PTHR32077">
    <property type="entry name" value="FASCICLIN-LIKE ARABINOGALACTAN PROTEIN"/>
    <property type="match status" value="1"/>
</dbReference>
<name>A0AAP0DHL1_9ASTR</name>
<keyword evidence="5" id="KW-0732">Signal</keyword>
<evidence type="ECO:0000256" key="3">
    <source>
        <dbReference type="ARBA" id="ARBA00022475"/>
    </source>
</evidence>
<comment type="similarity">
    <text evidence="2">Belongs to the fasciclin-like AGP family.</text>
</comment>
<sequence>MSMLKSSNGLMNTLTTDIGKKYDFTVQNDGQDVTIKTGTVTAKIVGTLIDQQPLVIFTVDKVLLPNELFKGAVSPAPAASPKSGKKKKQQRKSTPAPASSESPADSPDDAVADEEADSNNGGGINGFRFAAMGLSLSFLFAERRSPNQHKKN</sequence>
<evidence type="ECO:0000256" key="7">
    <source>
        <dbReference type="ARBA" id="ARBA00024686"/>
    </source>
</evidence>
<protein>
    <recommendedName>
        <fullName evidence="9">FAS1 domain-containing protein</fullName>
    </recommendedName>
</protein>
<dbReference type="EMBL" id="JBCNJP010000007">
    <property type="protein sequence ID" value="KAK9074691.1"/>
    <property type="molecule type" value="Genomic_DNA"/>
</dbReference>
<comment type="subcellular location">
    <subcellularLocation>
        <location evidence="1">Cell membrane</location>
        <topology evidence="1">Lipid-anchor</topology>
        <topology evidence="1">GPI-anchor</topology>
    </subcellularLocation>
</comment>
<proteinExistence type="inferred from homology"/>
<feature type="region of interest" description="Disordered" evidence="8">
    <location>
        <begin position="72"/>
        <end position="124"/>
    </location>
</feature>
<feature type="compositionally biased region" description="Low complexity" evidence="8">
    <location>
        <begin position="72"/>
        <end position="82"/>
    </location>
</feature>
<keyword evidence="3" id="KW-1003">Cell membrane</keyword>
<keyword evidence="11" id="KW-1185">Reference proteome</keyword>
<dbReference type="Pfam" id="PF02469">
    <property type="entry name" value="Fasciclin"/>
    <property type="match status" value="1"/>
</dbReference>
<dbReference type="InterPro" id="IPR036378">
    <property type="entry name" value="FAS1_dom_sf"/>
</dbReference>
<evidence type="ECO:0000313" key="11">
    <source>
        <dbReference type="Proteomes" id="UP001408789"/>
    </source>
</evidence>
<accession>A0AAP0DHL1</accession>
<dbReference type="AlphaFoldDB" id="A0AAP0DHL1"/>
<feature type="compositionally biased region" description="Low complexity" evidence="8">
    <location>
        <begin position="92"/>
        <end position="105"/>
    </location>
</feature>
<keyword evidence="4" id="KW-0336">GPI-anchor</keyword>
<keyword evidence="4" id="KW-0325">Glycoprotein</keyword>
<feature type="domain" description="FAS1" evidence="9">
    <location>
        <begin position="12"/>
        <end position="65"/>
    </location>
</feature>
<dbReference type="GO" id="GO:0005886">
    <property type="term" value="C:plasma membrane"/>
    <property type="evidence" value="ECO:0007669"/>
    <property type="project" value="UniProtKB-SubCell"/>
</dbReference>
<dbReference type="GO" id="GO:0098552">
    <property type="term" value="C:side of membrane"/>
    <property type="evidence" value="ECO:0007669"/>
    <property type="project" value="UniProtKB-KW"/>
</dbReference>
<feature type="compositionally biased region" description="Acidic residues" evidence="8">
    <location>
        <begin position="106"/>
        <end position="117"/>
    </location>
</feature>
<dbReference type="GO" id="GO:0009834">
    <property type="term" value="P:plant-type secondary cell wall biogenesis"/>
    <property type="evidence" value="ECO:0007669"/>
    <property type="project" value="TreeGrafter"/>
</dbReference>
<evidence type="ECO:0000256" key="8">
    <source>
        <dbReference type="SAM" id="MobiDB-lite"/>
    </source>
</evidence>
<evidence type="ECO:0000256" key="6">
    <source>
        <dbReference type="ARBA" id="ARBA00023136"/>
    </source>
</evidence>
<keyword evidence="4" id="KW-0449">Lipoprotein</keyword>
<dbReference type="InterPro" id="IPR045003">
    <property type="entry name" value="FLA_A"/>
</dbReference>
<dbReference type="SUPFAM" id="SSF82153">
    <property type="entry name" value="FAS1 domain"/>
    <property type="match status" value="1"/>
</dbReference>
<organism evidence="10 11">
    <name type="scientific">Deinandra increscens subsp. villosa</name>
    <dbReference type="NCBI Taxonomy" id="3103831"/>
    <lineage>
        <taxon>Eukaryota</taxon>
        <taxon>Viridiplantae</taxon>
        <taxon>Streptophyta</taxon>
        <taxon>Embryophyta</taxon>
        <taxon>Tracheophyta</taxon>
        <taxon>Spermatophyta</taxon>
        <taxon>Magnoliopsida</taxon>
        <taxon>eudicotyledons</taxon>
        <taxon>Gunneridae</taxon>
        <taxon>Pentapetalae</taxon>
        <taxon>asterids</taxon>
        <taxon>campanulids</taxon>
        <taxon>Asterales</taxon>
        <taxon>Asteraceae</taxon>
        <taxon>Asteroideae</taxon>
        <taxon>Heliantheae alliance</taxon>
        <taxon>Madieae</taxon>
        <taxon>Madiinae</taxon>
        <taxon>Deinandra</taxon>
    </lineage>
</organism>
<evidence type="ECO:0000313" key="10">
    <source>
        <dbReference type="EMBL" id="KAK9074691.1"/>
    </source>
</evidence>
<evidence type="ECO:0000256" key="4">
    <source>
        <dbReference type="ARBA" id="ARBA00022622"/>
    </source>
</evidence>
<evidence type="ECO:0000256" key="5">
    <source>
        <dbReference type="ARBA" id="ARBA00022729"/>
    </source>
</evidence>
<reference evidence="10 11" key="1">
    <citation type="submission" date="2024-04" db="EMBL/GenBank/DDBJ databases">
        <title>The reference genome of an endangered Asteraceae, Deinandra increscens subsp. villosa, native to the Central Coast of California.</title>
        <authorList>
            <person name="Guilliams M."/>
            <person name="Hasenstab-Lehman K."/>
            <person name="Meyer R."/>
            <person name="Mcevoy S."/>
        </authorList>
    </citation>
    <scope>NUCLEOTIDE SEQUENCE [LARGE SCALE GENOMIC DNA]</scope>
    <source>
        <tissue evidence="10">Leaf</tissue>
    </source>
</reference>
<evidence type="ECO:0000256" key="2">
    <source>
        <dbReference type="ARBA" id="ARBA00007843"/>
    </source>
</evidence>
<gene>
    <name evidence="10" type="ORF">SSX86_003009</name>
</gene>